<name>A0ABQ8XQ32_9EUKA</name>
<dbReference type="InterPro" id="IPR021520">
    <property type="entry name" value="Stealth_CR2"/>
</dbReference>
<keyword evidence="2" id="KW-0808">Transferase</keyword>
<accession>A0ABQ8XQ32</accession>
<dbReference type="Proteomes" id="UP001150062">
    <property type="component" value="Unassembled WGS sequence"/>
</dbReference>
<comment type="caution">
    <text evidence="6">The sequence shown here is derived from an EMBL/GenBank/DDBJ whole genome shotgun (WGS) entry which is preliminary data.</text>
</comment>
<evidence type="ECO:0000259" key="5">
    <source>
        <dbReference type="Pfam" id="PF11380"/>
    </source>
</evidence>
<evidence type="ECO:0000256" key="2">
    <source>
        <dbReference type="ARBA" id="ARBA00022679"/>
    </source>
</evidence>
<feature type="region of interest" description="Disordered" evidence="3">
    <location>
        <begin position="89"/>
        <end position="117"/>
    </location>
</feature>
<feature type="region of interest" description="Disordered" evidence="3">
    <location>
        <begin position="156"/>
        <end position="177"/>
    </location>
</feature>
<gene>
    <name evidence="6" type="ORF">M0813_29323</name>
</gene>
<dbReference type="PANTHER" id="PTHR24045">
    <property type="match status" value="1"/>
</dbReference>
<feature type="compositionally biased region" description="Basic and acidic residues" evidence="3">
    <location>
        <begin position="89"/>
        <end position="116"/>
    </location>
</feature>
<sequence>MKVKQATFILILILLSLFILIYLSNSPQKNKLIRKNEIRCGGTAMEKEFIQKTKEELVFERKEIDSERKELDKTRKMIAMEAKQVRRERRELDRIEKQKQQKQKREEEQRQNKGDEQTTMIFEVKEIEKMKEKIQKREKMITRYRIDIDKLRAAVAKKETENKKRDSHNLTGTEKEQYQKTQQEIEENEKAILQKIKEQDNLKKVVKREKKVYQMKKEISEQEDKDKIDIVYTWGGVMNDMNKRNRYNYELQFSLRSVHKYVPWINKIYILINTNTDYPYWLKQPEEIGDQIVVVDRCQFFENPNHCPSYNSFAVYSVAHMIPGLANKFLLMDDDFFFNQPITKDYLFAKNGLPKVYDIHKRMVTYSKSDHSINVARERDFPLYKYRIFSHMPKPMRRDLIIRFHERYPGYAEFVQSHKTRYKQLTEDISMIYYEFMFDRDWMVDEPVERSFFYQLPKQQTNSIAKQFDDNYKILTTRKIIFFNCNDNLSKNIVTYKNQLKVLWKFYNRLYPEVPNFESPNIDHKE</sequence>
<evidence type="ECO:0000313" key="6">
    <source>
        <dbReference type="EMBL" id="KAJ6234730.1"/>
    </source>
</evidence>
<organism evidence="6 7">
    <name type="scientific">Anaeramoeba flamelloides</name>
    <dbReference type="NCBI Taxonomy" id="1746091"/>
    <lineage>
        <taxon>Eukaryota</taxon>
        <taxon>Metamonada</taxon>
        <taxon>Anaeramoebidae</taxon>
        <taxon>Anaeramoeba</taxon>
    </lineage>
</organism>
<dbReference type="EMBL" id="JAOAOG010000269">
    <property type="protein sequence ID" value="KAJ6234730.1"/>
    <property type="molecule type" value="Genomic_DNA"/>
</dbReference>
<reference evidence="6" key="1">
    <citation type="submission" date="2022-08" db="EMBL/GenBank/DDBJ databases">
        <title>Novel sulfate-reducing endosymbionts in the free-living metamonad Anaeramoeba.</title>
        <authorList>
            <person name="Jerlstrom-Hultqvist J."/>
            <person name="Cepicka I."/>
            <person name="Gallot-Lavallee L."/>
            <person name="Salas-Leiva D."/>
            <person name="Curtis B.A."/>
            <person name="Zahonova K."/>
            <person name="Pipaliya S."/>
            <person name="Dacks J."/>
            <person name="Roger A.J."/>
        </authorList>
    </citation>
    <scope>NUCLEOTIDE SEQUENCE</scope>
    <source>
        <strain evidence="6">Schooner1</strain>
    </source>
</reference>
<dbReference type="PANTHER" id="PTHR24045:SF0">
    <property type="entry name" value="N-ACETYLGLUCOSAMINE-1-PHOSPHOTRANSFERASE SUBUNITS ALPHA_BETA"/>
    <property type="match status" value="1"/>
</dbReference>
<evidence type="ECO:0000313" key="7">
    <source>
        <dbReference type="Proteomes" id="UP001150062"/>
    </source>
</evidence>
<feature type="domain" description="Stealth protein CR2 conserved region 2" evidence="5">
    <location>
        <begin position="246"/>
        <end position="355"/>
    </location>
</feature>
<feature type="transmembrane region" description="Helical" evidence="4">
    <location>
        <begin position="6"/>
        <end position="25"/>
    </location>
</feature>
<protein>
    <recommendedName>
        <fullName evidence="5">Stealth protein CR2 conserved region 2 domain-containing protein</fullName>
    </recommendedName>
</protein>
<dbReference type="Pfam" id="PF11380">
    <property type="entry name" value="Stealth_CR2"/>
    <property type="match status" value="1"/>
</dbReference>
<evidence type="ECO:0000256" key="3">
    <source>
        <dbReference type="SAM" id="MobiDB-lite"/>
    </source>
</evidence>
<keyword evidence="4" id="KW-0472">Membrane</keyword>
<keyword evidence="4" id="KW-1133">Transmembrane helix</keyword>
<evidence type="ECO:0000256" key="1">
    <source>
        <dbReference type="ARBA" id="ARBA00007583"/>
    </source>
</evidence>
<keyword evidence="4" id="KW-0812">Transmembrane</keyword>
<keyword evidence="7" id="KW-1185">Reference proteome</keyword>
<comment type="similarity">
    <text evidence="1">Belongs to the stealth family.</text>
</comment>
<dbReference type="InterPro" id="IPR047141">
    <property type="entry name" value="Stealth"/>
</dbReference>
<evidence type="ECO:0000256" key="4">
    <source>
        <dbReference type="SAM" id="Phobius"/>
    </source>
</evidence>
<proteinExistence type="inferred from homology"/>